<dbReference type="Pfam" id="PF13424">
    <property type="entry name" value="TPR_12"/>
    <property type="match status" value="3"/>
</dbReference>
<comment type="caution">
    <text evidence="1">The sequence shown here is derived from an EMBL/GenBank/DDBJ whole genome shotgun (WGS) entry which is preliminary data.</text>
</comment>
<dbReference type="SUPFAM" id="SSF48452">
    <property type="entry name" value="TPR-like"/>
    <property type="match status" value="2"/>
</dbReference>
<reference evidence="1" key="1">
    <citation type="submission" date="2020-06" db="EMBL/GenBank/DDBJ databases">
        <title>Legume-microbial interactions unlock mineral nutrients during tropical forest succession.</title>
        <authorList>
            <person name="Epihov D.Z."/>
        </authorList>
    </citation>
    <scope>NUCLEOTIDE SEQUENCE [LARGE SCALE GENOMIC DNA]</scope>
    <source>
        <strain evidence="1">Pan2503</strain>
    </source>
</reference>
<organism evidence="1 2">
    <name type="scientific">Candidatus Acidiferrum panamense</name>
    <dbReference type="NCBI Taxonomy" id="2741543"/>
    <lineage>
        <taxon>Bacteria</taxon>
        <taxon>Pseudomonadati</taxon>
        <taxon>Acidobacteriota</taxon>
        <taxon>Terriglobia</taxon>
        <taxon>Candidatus Acidiferrales</taxon>
        <taxon>Candidatus Acidiferrum</taxon>
    </lineage>
</organism>
<evidence type="ECO:0000313" key="2">
    <source>
        <dbReference type="Proteomes" id="UP000567293"/>
    </source>
</evidence>
<dbReference type="Proteomes" id="UP000567293">
    <property type="component" value="Unassembled WGS sequence"/>
</dbReference>
<dbReference type="PANTHER" id="PTHR10098">
    <property type="entry name" value="RAPSYN-RELATED"/>
    <property type="match status" value="1"/>
</dbReference>
<sequence>MARVASWLSEDLDDAASRAAGFRAMGHVSYAKSCYDEAVRYYQAALEIFTSLGRDLESGRTLTSSLQSLIYLGRYDDAFAYAARAQEIFYRLGDHLRLARLASNVGNILFRQDRYTEALAKYKEAHATLSRLGEHRDVAAVLSNIAVCQISLSRFDQALESHRAARDYCERNGLGLLVATADYNIAHLYYLQGDFQRAIEMYQTSREHCRAIGDSYHLALCDLDESEIYLELNLNTEASRLAEQAEAGFGLLGMTYERAKATVTHAIAASRRGQPSLASRLFRNARRLFADEHNTLWPALIDLYRAMLLQRD</sequence>
<proteinExistence type="predicted"/>
<dbReference type="Gene3D" id="1.25.40.10">
    <property type="entry name" value="Tetratricopeptide repeat domain"/>
    <property type="match status" value="1"/>
</dbReference>
<dbReference type="PANTHER" id="PTHR10098:SF108">
    <property type="entry name" value="TETRATRICOPEPTIDE REPEAT PROTEIN 28"/>
    <property type="match status" value="1"/>
</dbReference>
<dbReference type="InterPro" id="IPR011990">
    <property type="entry name" value="TPR-like_helical_dom_sf"/>
</dbReference>
<keyword evidence="2" id="KW-1185">Reference proteome</keyword>
<protein>
    <submittedName>
        <fullName evidence="1">Tetratricopeptide repeat protein</fullName>
    </submittedName>
</protein>
<feature type="non-terminal residue" evidence="1">
    <location>
        <position position="312"/>
    </location>
</feature>
<dbReference type="AlphaFoldDB" id="A0A7V8SVF5"/>
<gene>
    <name evidence="1" type="ORF">HRJ53_02315</name>
</gene>
<dbReference type="EMBL" id="JACDQQ010000235">
    <property type="protein sequence ID" value="MBA0083806.1"/>
    <property type="molecule type" value="Genomic_DNA"/>
</dbReference>
<dbReference type="InterPro" id="IPR019734">
    <property type="entry name" value="TPR_rpt"/>
</dbReference>
<evidence type="ECO:0000313" key="1">
    <source>
        <dbReference type="EMBL" id="MBA0083806.1"/>
    </source>
</evidence>
<name>A0A7V8SVF5_9BACT</name>
<dbReference type="SMART" id="SM00028">
    <property type="entry name" value="TPR"/>
    <property type="match status" value="4"/>
</dbReference>
<accession>A0A7V8SVF5</accession>